<keyword evidence="3" id="KW-1185">Reference proteome</keyword>
<dbReference type="Proteomes" id="UP000070700">
    <property type="component" value="Unassembled WGS sequence"/>
</dbReference>
<dbReference type="AlphaFoldDB" id="A0A194XQV4"/>
<accession>A0A194XQV4</accession>
<keyword evidence="1" id="KW-0472">Membrane</keyword>
<reference evidence="2 3" key="1">
    <citation type="submission" date="2015-10" db="EMBL/GenBank/DDBJ databases">
        <title>Full genome of DAOMC 229536 Phialocephala scopiformis, a fungal endophyte of spruce producing the potent anti-insectan compound rugulosin.</title>
        <authorList>
            <consortium name="DOE Joint Genome Institute"/>
            <person name="Walker A.K."/>
            <person name="Frasz S.L."/>
            <person name="Seifert K.A."/>
            <person name="Miller J.D."/>
            <person name="Mondo S.J."/>
            <person name="Labutti K."/>
            <person name="Lipzen A."/>
            <person name="Dockter R."/>
            <person name="Kennedy M."/>
            <person name="Grigoriev I.V."/>
            <person name="Spatafora J.W."/>
        </authorList>
    </citation>
    <scope>NUCLEOTIDE SEQUENCE [LARGE SCALE GENOMIC DNA]</scope>
    <source>
        <strain evidence="2 3">CBS 120377</strain>
    </source>
</reference>
<keyword evidence="1" id="KW-1133">Transmembrane helix</keyword>
<proteinExistence type="predicted"/>
<sequence length="210" mass="24081">MRLRRGVRQTEDSSPRLVTVSLQTAVEDRRRREKRSQWHRRCSSVVVDEGQLKESCCDGRWSCAGWMELDWIGEDRGVEAELAASVKWSLAALGWAGLVWSTAGWVYFCVRCGTMQCRQYNLLVGGEKNVGCYEYDDEKWEMCFVILSGLEFLHTHILRYGSCRQRAINDEAVSVYGSPNSLPWLPPLLLDCDRLKPRAGERQNGLKMVQ</sequence>
<evidence type="ECO:0000256" key="1">
    <source>
        <dbReference type="SAM" id="Phobius"/>
    </source>
</evidence>
<protein>
    <submittedName>
        <fullName evidence="2">Uncharacterized protein</fullName>
    </submittedName>
</protein>
<name>A0A194XQV4_MOLSC</name>
<evidence type="ECO:0000313" key="3">
    <source>
        <dbReference type="Proteomes" id="UP000070700"/>
    </source>
</evidence>
<dbReference type="InParanoid" id="A0A194XQV4"/>
<dbReference type="EMBL" id="KQ947407">
    <property type="protein sequence ID" value="KUJ22107.1"/>
    <property type="molecule type" value="Genomic_DNA"/>
</dbReference>
<gene>
    <name evidence="2" type="ORF">LY89DRAFT_394314</name>
</gene>
<dbReference type="GeneID" id="28816941"/>
<dbReference type="KEGG" id="psco:LY89DRAFT_394314"/>
<feature type="transmembrane region" description="Helical" evidence="1">
    <location>
        <begin position="88"/>
        <end position="108"/>
    </location>
</feature>
<dbReference type="RefSeq" id="XP_018076462.1">
    <property type="nucleotide sequence ID" value="XM_018207215.1"/>
</dbReference>
<keyword evidence="1" id="KW-0812">Transmembrane</keyword>
<evidence type="ECO:0000313" key="2">
    <source>
        <dbReference type="EMBL" id="KUJ22107.1"/>
    </source>
</evidence>
<organism evidence="2 3">
    <name type="scientific">Mollisia scopiformis</name>
    <name type="common">Conifer needle endophyte fungus</name>
    <name type="synonym">Phialocephala scopiformis</name>
    <dbReference type="NCBI Taxonomy" id="149040"/>
    <lineage>
        <taxon>Eukaryota</taxon>
        <taxon>Fungi</taxon>
        <taxon>Dikarya</taxon>
        <taxon>Ascomycota</taxon>
        <taxon>Pezizomycotina</taxon>
        <taxon>Leotiomycetes</taxon>
        <taxon>Helotiales</taxon>
        <taxon>Mollisiaceae</taxon>
        <taxon>Mollisia</taxon>
    </lineage>
</organism>